<dbReference type="InterPro" id="IPR002347">
    <property type="entry name" value="SDR_fam"/>
</dbReference>
<reference evidence="3 4" key="1">
    <citation type="submission" date="2017-09" db="EMBL/GenBank/DDBJ databases">
        <authorList>
            <person name="Lee N."/>
            <person name="Cho B.-K."/>
        </authorList>
    </citation>
    <scope>NUCLEOTIDE SEQUENCE [LARGE SCALE GENOMIC DNA]</scope>
    <source>
        <strain evidence="3 4">ATCC 39115</strain>
    </source>
</reference>
<keyword evidence="4" id="KW-1185">Reference proteome</keyword>
<comment type="similarity">
    <text evidence="2">Belongs to the short-chain dehydrogenases/reductases (SDR) family.</text>
</comment>
<dbReference type="PRINTS" id="PR00081">
    <property type="entry name" value="GDHRDH"/>
</dbReference>
<gene>
    <name evidence="3" type="ORF">CP969_13585</name>
</gene>
<dbReference type="PANTHER" id="PTHR43157">
    <property type="entry name" value="PHOSPHATIDYLINOSITOL-GLYCAN BIOSYNTHESIS CLASS F PROTEIN-RELATED"/>
    <property type="match status" value="1"/>
</dbReference>
<dbReference type="Gene3D" id="3.40.50.720">
    <property type="entry name" value="NAD(P)-binding Rossmann-like Domain"/>
    <property type="match status" value="1"/>
</dbReference>
<evidence type="ECO:0000256" key="2">
    <source>
        <dbReference type="RuleBase" id="RU000363"/>
    </source>
</evidence>
<dbReference type="Proteomes" id="UP000327143">
    <property type="component" value="Chromosome"/>
</dbReference>
<name>A0ABX6AFT9_STRVD</name>
<sequence length="309" mass="32679">MSGWSANDIPGQGGRLAVVTGANSGLGYVAARELARAGARVVLACRSEERGGVALDLLRDEVPGAEAEVRRLDLGDLASVRGFVAALPYERVDLLLNNAGVMGLPHGTTADGFETQFGVNHLGHFALTGLLLPALLAAPGARVVTVSSMVHAMANIDARDLNSERRYRRWTAYARSKSANLLFTHELARRLTGYGSDVVAAAAHPGYAATNLQTAGPRAEGRRTVERLMRLGNRFLAQSAEVGALPVLYAATAPGVRPDAFVGPSFALWRGAPAPSWRAPWTLDDAMGERLWAASEDLTGVTYALPEAA</sequence>
<proteinExistence type="inferred from homology"/>
<dbReference type="NCBIfam" id="NF004846">
    <property type="entry name" value="PRK06197.1"/>
    <property type="match status" value="1"/>
</dbReference>
<accession>A0ABX6AFT9</accession>
<dbReference type="PANTHER" id="PTHR43157:SF31">
    <property type="entry name" value="PHOSPHATIDYLINOSITOL-GLYCAN BIOSYNTHESIS CLASS F PROTEIN"/>
    <property type="match status" value="1"/>
</dbReference>
<keyword evidence="1" id="KW-0560">Oxidoreductase</keyword>
<evidence type="ECO:0000313" key="4">
    <source>
        <dbReference type="Proteomes" id="UP000327143"/>
    </source>
</evidence>
<dbReference type="EMBL" id="CP023700">
    <property type="protein sequence ID" value="QEU85633.1"/>
    <property type="molecule type" value="Genomic_DNA"/>
</dbReference>
<dbReference type="Pfam" id="PF00106">
    <property type="entry name" value="adh_short"/>
    <property type="match status" value="1"/>
</dbReference>
<dbReference type="RefSeq" id="WP_016826367.1">
    <property type="nucleotide sequence ID" value="NZ_CP023700.1"/>
</dbReference>
<evidence type="ECO:0000313" key="3">
    <source>
        <dbReference type="EMBL" id="QEU85633.1"/>
    </source>
</evidence>
<protein>
    <submittedName>
        <fullName evidence="3">SDR family NAD(P)-dependent oxidoreductase</fullName>
    </submittedName>
</protein>
<dbReference type="PRINTS" id="PR00080">
    <property type="entry name" value="SDRFAMILY"/>
</dbReference>
<dbReference type="InterPro" id="IPR036291">
    <property type="entry name" value="NAD(P)-bd_dom_sf"/>
</dbReference>
<dbReference type="SUPFAM" id="SSF51735">
    <property type="entry name" value="NAD(P)-binding Rossmann-fold domains"/>
    <property type="match status" value="1"/>
</dbReference>
<organism evidence="3 4">
    <name type="scientific">Streptomyces viridosporus T7A</name>
    <dbReference type="NCBI Taxonomy" id="665577"/>
    <lineage>
        <taxon>Bacteria</taxon>
        <taxon>Bacillati</taxon>
        <taxon>Actinomycetota</taxon>
        <taxon>Actinomycetes</taxon>
        <taxon>Kitasatosporales</taxon>
        <taxon>Streptomycetaceae</taxon>
        <taxon>Streptomyces</taxon>
    </lineage>
</organism>
<evidence type="ECO:0000256" key="1">
    <source>
        <dbReference type="ARBA" id="ARBA00023002"/>
    </source>
</evidence>